<dbReference type="InterPro" id="IPR010809">
    <property type="entry name" value="FliD_C"/>
</dbReference>
<evidence type="ECO:0000256" key="5">
    <source>
        <dbReference type="ARBA" id="ARBA00023143"/>
    </source>
</evidence>
<evidence type="ECO:0000256" key="6">
    <source>
        <dbReference type="ARBA" id="ARBA00025175"/>
    </source>
</evidence>
<dbReference type="NCBIfam" id="NF005955">
    <property type="entry name" value="PRK08032.1"/>
    <property type="match status" value="1"/>
</dbReference>
<dbReference type="RefSeq" id="WP_109847294.1">
    <property type="nucleotide sequence ID" value="NZ_CAXOKO010000014.1"/>
</dbReference>
<comment type="caution">
    <text evidence="10">The sequence shown here is derived from an EMBL/GenBank/DDBJ whole genome shotgun (WGS) entry which is preliminary data.</text>
</comment>
<keyword evidence="10" id="KW-0282">Flagellum</keyword>
<dbReference type="Proteomes" id="UP000619976">
    <property type="component" value="Unassembled WGS sequence"/>
</dbReference>
<dbReference type="PANTHER" id="PTHR30288">
    <property type="entry name" value="FLAGELLAR CAP/ASSEMBLY PROTEIN FLID"/>
    <property type="match status" value="1"/>
</dbReference>
<keyword evidence="4 7" id="KW-0175">Coiled coil</keyword>
<reference evidence="10 11" key="1">
    <citation type="submission" date="2020-12" db="EMBL/GenBank/DDBJ databases">
        <title>Enhanced detection system for hospital associated transmission using whole genome sequencing surveillance.</title>
        <authorList>
            <person name="Harrison L.H."/>
            <person name="Van Tyne D."/>
            <person name="Marsh J.W."/>
            <person name="Griffith M.P."/>
            <person name="Snyder D.J."/>
            <person name="Cooper V.S."/>
            <person name="Mustapha M."/>
        </authorList>
    </citation>
    <scope>NUCLEOTIDE SEQUENCE [LARGE SCALE GENOMIC DNA]</scope>
    <source>
        <strain evidence="10 11">PR00195</strain>
    </source>
</reference>
<feature type="domain" description="Flagellar hook-associated protein 2 C-terminal" evidence="9">
    <location>
        <begin position="223"/>
        <end position="458"/>
    </location>
</feature>
<name>A0ABS0W0L1_9GAMM</name>
<accession>A0ABS0W0L1</accession>
<dbReference type="PANTHER" id="PTHR30288:SF0">
    <property type="entry name" value="FLAGELLAR HOOK-ASSOCIATED PROTEIN 2"/>
    <property type="match status" value="1"/>
</dbReference>
<comment type="subcellular location">
    <subcellularLocation>
        <location evidence="7">Secreted</location>
    </subcellularLocation>
    <subcellularLocation>
        <location evidence="7">Bacterial flagellum</location>
    </subcellularLocation>
</comment>
<feature type="coiled-coil region" evidence="7">
    <location>
        <begin position="422"/>
        <end position="460"/>
    </location>
</feature>
<dbReference type="Pfam" id="PF07196">
    <property type="entry name" value="Flagellin_IN"/>
    <property type="match status" value="1"/>
</dbReference>
<keyword evidence="11" id="KW-1185">Reference proteome</keyword>
<dbReference type="InterPro" id="IPR003481">
    <property type="entry name" value="FliD_N"/>
</dbReference>
<evidence type="ECO:0000256" key="7">
    <source>
        <dbReference type="RuleBase" id="RU362066"/>
    </source>
</evidence>
<evidence type="ECO:0000259" key="8">
    <source>
        <dbReference type="Pfam" id="PF02465"/>
    </source>
</evidence>
<keyword evidence="5 7" id="KW-0975">Bacterial flagellum</keyword>
<dbReference type="InterPro" id="IPR040026">
    <property type="entry name" value="FliD"/>
</dbReference>
<comment type="similarity">
    <text evidence="1 7">Belongs to the FliD family.</text>
</comment>
<evidence type="ECO:0000313" key="10">
    <source>
        <dbReference type="EMBL" id="MBJ2116849.1"/>
    </source>
</evidence>
<dbReference type="EMBL" id="JAEKCB010000002">
    <property type="protein sequence ID" value="MBJ2116849.1"/>
    <property type="molecule type" value="Genomic_DNA"/>
</dbReference>
<organism evidence="10 11">
    <name type="scientific">Proteus penneri</name>
    <dbReference type="NCBI Taxonomy" id="102862"/>
    <lineage>
        <taxon>Bacteria</taxon>
        <taxon>Pseudomonadati</taxon>
        <taxon>Pseudomonadota</taxon>
        <taxon>Gammaproteobacteria</taxon>
        <taxon>Enterobacterales</taxon>
        <taxon>Morganellaceae</taxon>
        <taxon>Proteus</taxon>
    </lineage>
</organism>
<keyword evidence="7" id="KW-0964">Secreted</keyword>
<gene>
    <name evidence="10" type="primary">fliD</name>
    <name evidence="10" type="ORF">JFQ69_04070</name>
</gene>
<protein>
    <recommendedName>
        <fullName evidence="3 7">Flagellar hook-associated protein 2</fullName>
        <shortName evidence="7">HAP2</shortName>
    </recommendedName>
    <alternativeName>
        <fullName evidence="7">Flagellar cap protein</fullName>
    </alternativeName>
</protein>
<evidence type="ECO:0000256" key="1">
    <source>
        <dbReference type="ARBA" id="ARBA00009764"/>
    </source>
</evidence>
<proteinExistence type="inferred from homology"/>
<evidence type="ECO:0000256" key="2">
    <source>
        <dbReference type="ARBA" id="ARBA00011255"/>
    </source>
</evidence>
<comment type="function">
    <text evidence="6">Required for the morphogenesis and for the elongation of the flagellar filament by facilitating polymerization of the flagellin monomers at the tip of growing filament. Forms a capping structure, which prevents flagellin subunits (transported through the central channel of the flagellum) from leaking out without polymerization at the distal end.</text>
</comment>
<dbReference type="GeneID" id="76523318"/>
<keyword evidence="10" id="KW-0966">Cell projection</keyword>
<dbReference type="Pfam" id="PF07195">
    <property type="entry name" value="FliD_C"/>
    <property type="match status" value="1"/>
</dbReference>
<evidence type="ECO:0000256" key="3">
    <source>
        <dbReference type="ARBA" id="ARBA00016246"/>
    </source>
</evidence>
<comment type="function">
    <text evidence="7">Required for morphogenesis and for the elongation of the flagellar filament by facilitating polymerization of the flagellin monomers at the tip of growing filament. Forms a capping structure, which prevents flagellin subunits (transported through the central channel of the flagellum) from leaking out without polymerization at the distal end.</text>
</comment>
<dbReference type="Pfam" id="PF02465">
    <property type="entry name" value="FliD_N"/>
    <property type="match status" value="1"/>
</dbReference>
<dbReference type="InterPro" id="IPR010810">
    <property type="entry name" value="Flagellin_hook_IN_motif"/>
</dbReference>
<sequence length="469" mass="51790">MAGIASLGVGSGMPLSQTLAQLEASENKRLEPLDKQMKSYEAKITAYGKIRGQLDKLQKASEDLKKFDKIVATKVDDEFDAFKVTTDGKASVGNYTVSVTQLAQAQTLQSTKVSDVKETLGETLGEGNKRTLVITQKGEKEPLRIELEDKQTSILELRDAINKKEGNVSATIVKAKDGENYLVLTSRKEGTDSKMEITVEGDNKLNEFLTTSSAKGMKEIVEAKNADLTINGIKIERQTNEIKDAPEGIVLNLKKTTDSNKDNIDKPEIINVARDIEPMKKAIKAWTDAYNELNSTYKSLTKYTQVEKGEAASKDNGVLLGDSTSRMIMSELKSFVTSSQSTSELDTLNKMGIKFKVDGSLDIDSKKLDEALKEKPANVKEFFMGDGKETGFGTQTYNYLKKTLQSNDGTLDIATDGVKKRKKTLDSQIKNTERNIAATMERYKNQFQQLDKMVNSMTNSSASIGRLLM</sequence>
<evidence type="ECO:0000313" key="11">
    <source>
        <dbReference type="Proteomes" id="UP000619976"/>
    </source>
</evidence>
<feature type="domain" description="Flagellar hook-associated protein 2 N-terminal" evidence="8">
    <location>
        <begin position="11"/>
        <end position="106"/>
    </location>
</feature>
<keyword evidence="10" id="KW-0969">Cilium</keyword>
<comment type="subunit">
    <text evidence="2 7">Homopentamer.</text>
</comment>
<evidence type="ECO:0000256" key="4">
    <source>
        <dbReference type="ARBA" id="ARBA00023054"/>
    </source>
</evidence>
<evidence type="ECO:0000259" key="9">
    <source>
        <dbReference type="Pfam" id="PF07195"/>
    </source>
</evidence>